<dbReference type="GO" id="GO:0006396">
    <property type="term" value="P:RNA processing"/>
    <property type="evidence" value="ECO:0007669"/>
    <property type="project" value="InterPro"/>
</dbReference>
<evidence type="ECO:0000256" key="1">
    <source>
        <dbReference type="ARBA" id="ARBA00004123"/>
    </source>
</evidence>
<dbReference type="PANTHER" id="PTHR13471">
    <property type="entry name" value="TETRATRICOPEPTIDE-LIKE HELICAL"/>
    <property type="match status" value="1"/>
</dbReference>
<gene>
    <name evidence="5" type="ORF">DACRYDRAFT_22329</name>
</gene>
<keyword evidence="3" id="KW-0677">Repeat</keyword>
<dbReference type="OrthoDB" id="297219at2759"/>
<dbReference type="HOGENOM" id="CLU_715759_0_0_1"/>
<dbReference type="Gene3D" id="1.25.40.10">
    <property type="entry name" value="Tetratricopeptide repeat domain"/>
    <property type="match status" value="2"/>
</dbReference>
<keyword evidence="6" id="KW-1185">Reference proteome</keyword>
<reference evidence="5 6" key="1">
    <citation type="journal article" date="2012" name="Science">
        <title>The Paleozoic origin of enzymatic lignin decomposition reconstructed from 31 fungal genomes.</title>
        <authorList>
            <person name="Floudas D."/>
            <person name="Binder M."/>
            <person name="Riley R."/>
            <person name="Barry K."/>
            <person name="Blanchette R.A."/>
            <person name="Henrissat B."/>
            <person name="Martinez A.T."/>
            <person name="Otillar R."/>
            <person name="Spatafora J.W."/>
            <person name="Yadav J.S."/>
            <person name="Aerts A."/>
            <person name="Benoit I."/>
            <person name="Boyd A."/>
            <person name="Carlson A."/>
            <person name="Copeland A."/>
            <person name="Coutinho P.M."/>
            <person name="de Vries R.P."/>
            <person name="Ferreira P."/>
            <person name="Findley K."/>
            <person name="Foster B."/>
            <person name="Gaskell J."/>
            <person name="Glotzer D."/>
            <person name="Gorecki P."/>
            <person name="Heitman J."/>
            <person name="Hesse C."/>
            <person name="Hori C."/>
            <person name="Igarashi K."/>
            <person name="Jurgens J.A."/>
            <person name="Kallen N."/>
            <person name="Kersten P."/>
            <person name="Kohler A."/>
            <person name="Kuees U."/>
            <person name="Kumar T.K.A."/>
            <person name="Kuo A."/>
            <person name="LaButti K."/>
            <person name="Larrondo L.F."/>
            <person name="Lindquist E."/>
            <person name="Ling A."/>
            <person name="Lombard V."/>
            <person name="Lucas S."/>
            <person name="Lundell T."/>
            <person name="Martin R."/>
            <person name="McLaughlin D.J."/>
            <person name="Morgenstern I."/>
            <person name="Morin E."/>
            <person name="Murat C."/>
            <person name="Nagy L.G."/>
            <person name="Nolan M."/>
            <person name="Ohm R.A."/>
            <person name="Patyshakuliyeva A."/>
            <person name="Rokas A."/>
            <person name="Ruiz-Duenas F.J."/>
            <person name="Sabat G."/>
            <person name="Salamov A."/>
            <person name="Samejima M."/>
            <person name="Schmutz J."/>
            <person name="Slot J.C."/>
            <person name="St John F."/>
            <person name="Stenlid J."/>
            <person name="Sun H."/>
            <person name="Sun S."/>
            <person name="Syed K."/>
            <person name="Tsang A."/>
            <person name="Wiebenga A."/>
            <person name="Young D."/>
            <person name="Pisabarro A."/>
            <person name="Eastwood D.C."/>
            <person name="Martin F."/>
            <person name="Cullen D."/>
            <person name="Grigoriev I.V."/>
            <person name="Hibbett D.S."/>
        </authorList>
    </citation>
    <scope>NUCLEOTIDE SEQUENCE [LARGE SCALE GENOMIC DNA]</scope>
    <source>
        <strain evidence="5 6">DJM-731 SS1</strain>
    </source>
</reference>
<dbReference type="PANTHER" id="PTHR13471:SF0">
    <property type="entry name" value="NUCLEAR EXOSOME REGULATOR NRDE2"/>
    <property type="match status" value="1"/>
</dbReference>
<dbReference type="SMART" id="SM00386">
    <property type="entry name" value="HAT"/>
    <property type="match status" value="4"/>
</dbReference>
<accession>M5G146</accession>
<dbReference type="AlphaFoldDB" id="M5G146"/>
<evidence type="ECO:0000256" key="3">
    <source>
        <dbReference type="ARBA" id="ARBA00022737"/>
    </source>
</evidence>
<evidence type="ECO:0008006" key="7">
    <source>
        <dbReference type="Google" id="ProtNLM"/>
    </source>
</evidence>
<dbReference type="STRING" id="1858805.M5G146"/>
<evidence type="ECO:0000313" key="5">
    <source>
        <dbReference type="EMBL" id="EJU01890.1"/>
    </source>
</evidence>
<dbReference type="GO" id="GO:1902369">
    <property type="term" value="P:negative regulation of RNA catabolic process"/>
    <property type="evidence" value="ECO:0007669"/>
    <property type="project" value="TreeGrafter"/>
</dbReference>
<dbReference type="InterPro" id="IPR003107">
    <property type="entry name" value="HAT"/>
</dbReference>
<comment type="similarity">
    <text evidence="2">Belongs to the NRDE2 family.</text>
</comment>
<keyword evidence="4" id="KW-0539">Nucleus</keyword>
<dbReference type="InterPro" id="IPR013633">
    <property type="entry name" value="NRDE-2"/>
</dbReference>
<dbReference type="GO" id="GO:0071013">
    <property type="term" value="C:catalytic step 2 spliceosome"/>
    <property type="evidence" value="ECO:0007669"/>
    <property type="project" value="TreeGrafter"/>
</dbReference>
<dbReference type="GeneID" id="63687808"/>
<dbReference type="InterPro" id="IPR011990">
    <property type="entry name" value="TPR-like_helical_dom_sf"/>
</dbReference>
<dbReference type="OMA" id="RDEMACR"/>
<evidence type="ECO:0000256" key="2">
    <source>
        <dbReference type="ARBA" id="ARBA00009265"/>
    </source>
</evidence>
<proteinExistence type="inferred from homology"/>
<sequence>MKDSAQECWNELDLAYEYAVSPKGALNHAKHLLSLYPSSMHLWDLYADLEQALGKLDAARRVYQILFKNPTASPAQTQRLWYKWATLEWKEGAMDSAITILCQSVLGGDGQTLVRMLKAKQMLSSMYATHPTVWVMQTRALLTYLTSSDLTETLDVLSLQPHATEELHAARSRFLLDLARNRGAAPIPPAALRGLLEQSAKIYPDNPSILSAFAANESRETIRGRVHRLFETLLNETCCHQSLEFWSTAVMSATSVHEKREWLDRGVRDEMACRSLFLWQQYVQLELENGRVREAKSLLYRGVSECPWSKDLYLIAFHDLMRPNFETQELIRWIDVMVERGLRLRVEWAGIAEDHSVDQGAIQAWEDDTFDDAEWASNERQRLLPY</sequence>
<dbReference type="SUPFAM" id="SSF48452">
    <property type="entry name" value="TPR-like"/>
    <property type="match status" value="1"/>
</dbReference>
<dbReference type="EMBL" id="JH795863">
    <property type="protein sequence ID" value="EJU01890.1"/>
    <property type="molecule type" value="Genomic_DNA"/>
</dbReference>
<evidence type="ECO:0000256" key="4">
    <source>
        <dbReference type="ARBA" id="ARBA00023242"/>
    </source>
</evidence>
<name>M5G146_DACPD</name>
<dbReference type="Proteomes" id="UP000030653">
    <property type="component" value="Unassembled WGS sequence"/>
</dbReference>
<dbReference type="RefSeq" id="XP_040628787.1">
    <property type="nucleotide sequence ID" value="XM_040772746.1"/>
</dbReference>
<organism evidence="5 6">
    <name type="scientific">Dacryopinax primogenitus (strain DJM 731)</name>
    <name type="common">Brown rot fungus</name>
    <dbReference type="NCBI Taxonomy" id="1858805"/>
    <lineage>
        <taxon>Eukaryota</taxon>
        <taxon>Fungi</taxon>
        <taxon>Dikarya</taxon>
        <taxon>Basidiomycota</taxon>
        <taxon>Agaricomycotina</taxon>
        <taxon>Dacrymycetes</taxon>
        <taxon>Dacrymycetales</taxon>
        <taxon>Dacrymycetaceae</taxon>
        <taxon>Dacryopinax</taxon>
    </lineage>
</organism>
<dbReference type="GO" id="GO:0031048">
    <property type="term" value="P:regulatory ncRNA-mediated heterochromatin formation"/>
    <property type="evidence" value="ECO:0007669"/>
    <property type="project" value="TreeGrafter"/>
</dbReference>
<protein>
    <recommendedName>
        <fullName evidence="7">TPR-like protein</fullName>
    </recommendedName>
</protein>
<evidence type="ECO:0000313" key="6">
    <source>
        <dbReference type="Proteomes" id="UP000030653"/>
    </source>
</evidence>
<comment type="subcellular location">
    <subcellularLocation>
        <location evidence="1">Nucleus</location>
    </subcellularLocation>
</comment>